<evidence type="ECO:0000256" key="1">
    <source>
        <dbReference type="SAM" id="SignalP"/>
    </source>
</evidence>
<gene>
    <name evidence="2" type="ORF">CY34DRAFT_806810</name>
</gene>
<accession>A0A0D0ARV9</accession>
<reference evidence="2 3" key="1">
    <citation type="submission" date="2014-04" db="EMBL/GenBank/DDBJ databases">
        <authorList>
            <consortium name="DOE Joint Genome Institute"/>
            <person name="Kuo A."/>
            <person name="Ruytinx J."/>
            <person name="Rineau F."/>
            <person name="Colpaert J."/>
            <person name="Kohler A."/>
            <person name="Nagy L.G."/>
            <person name="Floudas D."/>
            <person name="Copeland A."/>
            <person name="Barry K.W."/>
            <person name="Cichocki N."/>
            <person name="Veneault-Fourrey C."/>
            <person name="LaButti K."/>
            <person name="Lindquist E.A."/>
            <person name="Lipzen A."/>
            <person name="Lundell T."/>
            <person name="Morin E."/>
            <person name="Murat C."/>
            <person name="Sun H."/>
            <person name="Tunlid A."/>
            <person name="Henrissat B."/>
            <person name="Grigoriev I.V."/>
            <person name="Hibbett D.S."/>
            <person name="Martin F."/>
            <person name="Nordberg H.P."/>
            <person name="Cantor M.N."/>
            <person name="Hua S.X."/>
        </authorList>
    </citation>
    <scope>NUCLEOTIDE SEQUENCE [LARGE SCALE GENOMIC DNA]</scope>
    <source>
        <strain evidence="2 3">UH-Slu-Lm8-n1</strain>
    </source>
</reference>
<reference evidence="3" key="2">
    <citation type="submission" date="2015-01" db="EMBL/GenBank/DDBJ databases">
        <title>Evolutionary Origins and Diversification of the Mycorrhizal Mutualists.</title>
        <authorList>
            <consortium name="DOE Joint Genome Institute"/>
            <consortium name="Mycorrhizal Genomics Consortium"/>
            <person name="Kohler A."/>
            <person name="Kuo A."/>
            <person name="Nagy L.G."/>
            <person name="Floudas D."/>
            <person name="Copeland A."/>
            <person name="Barry K.W."/>
            <person name="Cichocki N."/>
            <person name="Veneault-Fourrey C."/>
            <person name="LaButti K."/>
            <person name="Lindquist E.A."/>
            <person name="Lipzen A."/>
            <person name="Lundell T."/>
            <person name="Morin E."/>
            <person name="Murat C."/>
            <person name="Riley R."/>
            <person name="Ohm R."/>
            <person name="Sun H."/>
            <person name="Tunlid A."/>
            <person name="Henrissat B."/>
            <person name="Grigoriev I.V."/>
            <person name="Hibbett D.S."/>
            <person name="Martin F."/>
        </authorList>
    </citation>
    <scope>NUCLEOTIDE SEQUENCE [LARGE SCALE GENOMIC DNA]</scope>
    <source>
        <strain evidence="3">UH-Slu-Lm8-n1</strain>
    </source>
</reference>
<evidence type="ECO:0000313" key="2">
    <source>
        <dbReference type="EMBL" id="KIK40814.1"/>
    </source>
</evidence>
<proteinExistence type="predicted"/>
<name>A0A0D0ARV9_9AGAM</name>
<protein>
    <submittedName>
        <fullName evidence="2">Uncharacterized protein</fullName>
    </submittedName>
</protein>
<keyword evidence="1" id="KW-0732">Signal</keyword>
<organism evidence="2 3">
    <name type="scientific">Suillus luteus UH-Slu-Lm8-n1</name>
    <dbReference type="NCBI Taxonomy" id="930992"/>
    <lineage>
        <taxon>Eukaryota</taxon>
        <taxon>Fungi</taxon>
        <taxon>Dikarya</taxon>
        <taxon>Basidiomycota</taxon>
        <taxon>Agaricomycotina</taxon>
        <taxon>Agaricomycetes</taxon>
        <taxon>Agaricomycetidae</taxon>
        <taxon>Boletales</taxon>
        <taxon>Suillineae</taxon>
        <taxon>Suillaceae</taxon>
        <taxon>Suillus</taxon>
    </lineage>
</organism>
<dbReference type="AlphaFoldDB" id="A0A0D0ARV9"/>
<dbReference type="Proteomes" id="UP000054485">
    <property type="component" value="Unassembled WGS sequence"/>
</dbReference>
<sequence>MRFSSAIVFAVVTALVSSVSAAPIDDHAETCHFFCVSDAECTTCGSLGGACGFLLCYGIWASD</sequence>
<evidence type="ECO:0000313" key="3">
    <source>
        <dbReference type="Proteomes" id="UP000054485"/>
    </source>
</evidence>
<feature type="signal peptide" evidence="1">
    <location>
        <begin position="1"/>
        <end position="21"/>
    </location>
</feature>
<feature type="chain" id="PRO_5002206931" evidence="1">
    <location>
        <begin position="22"/>
        <end position="63"/>
    </location>
</feature>
<dbReference type="InParanoid" id="A0A0D0ARV9"/>
<dbReference type="HOGENOM" id="CLU_202060_1_0_1"/>
<dbReference type="EMBL" id="KN835289">
    <property type="protein sequence ID" value="KIK40814.1"/>
    <property type="molecule type" value="Genomic_DNA"/>
</dbReference>
<keyword evidence="3" id="KW-1185">Reference proteome</keyword>